<evidence type="ECO:0000256" key="1">
    <source>
        <dbReference type="ARBA" id="ARBA00004791"/>
    </source>
</evidence>
<dbReference type="Gene3D" id="3.40.1160.10">
    <property type="entry name" value="Acetylglutamate kinase-like"/>
    <property type="match status" value="1"/>
</dbReference>
<keyword evidence="6" id="KW-0547">Nucleotide-binding</keyword>
<dbReference type="PANTHER" id="PTHR42833:SF4">
    <property type="entry name" value="URIDYLATE KINASE PUMPKIN, CHLOROPLASTIC"/>
    <property type="match status" value="1"/>
</dbReference>
<evidence type="ECO:0000256" key="7">
    <source>
        <dbReference type="ARBA" id="ARBA00022777"/>
    </source>
</evidence>
<name>A0A0G2A1P1_9BACT</name>
<evidence type="ECO:0000256" key="3">
    <source>
        <dbReference type="ARBA" id="ARBA00012899"/>
    </source>
</evidence>
<keyword evidence="7 12" id="KW-0418">Kinase</keyword>
<dbReference type="NCBIfam" id="TIGR02076">
    <property type="entry name" value="pyrH_arch"/>
    <property type="match status" value="1"/>
</dbReference>
<dbReference type="GO" id="GO:0005524">
    <property type="term" value="F:ATP binding"/>
    <property type="evidence" value="ECO:0007669"/>
    <property type="project" value="UniProtKB-KW"/>
</dbReference>
<evidence type="ECO:0000256" key="2">
    <source>
        <dbReference type="ARBA" id="ARBA00007614"/>
    </source>
</evidence>
<gene>
    <name evidence="12" type="ORF">UY82_C0061G0010</name>
</gene>
<dbReference type="InterPro" id="IPR011818">
    <property type="entry name" value="Uridylate_kinase_arch/spir"/>
</dbReference>
<evidence type="ECO:0000256" key="9">
    <source>
        <dbReference type="ARBA" id="ARBA00022975"/>
    </source>
</evidence>
<keyword evidence="8" id="KW-0067">ATP-binding</keyword>
<sequence length="230" mass="25568">MSKKGNLYILSLGGSMIVPNGGINVRFLKQFTVMIHRRVKLGDRFIIVCGGGATARHYIEAGSKVTKITDEDLDWIGIHATRLNAHLLRTLLRDVAHPVVIKNPTRRPKWRKPVLVGAGWRPGRSTDHSATMLAKMLGANTVVNISNIDRLYDRDPNKHDDARPVLEMRWSEYRKMVGNVWSPGLNAPFDPIASRVAQSAGLEVILVGGKSVANIEKIFQGEKYKGSVIR</sequence>
<evidence type="ECO:0000256" key="6">
    <source>
        <dbReference type="ARBA" id="ARBA00022741"/>
    </source>
</evidence>
<evidence type="ECO:0000256" key="10">
    <source>
        <dbReference type="ARBA" id="ARBA00032092"/>
    </source>
</evidence>
<evidence type="ECO:0000259" key="11">
    <source>
        <dbReference type="Pfam" id="PF00696"/>
    </source>
</evidence>
<keyword evidence="5" id="KW-0808">Transferase</keyword>
<dbReference type="PANTHER" id="PTHR42833">
    <property type="entry name" value="URIDYLATE KINASE"/>
    <property type="match status" value="1"/>
</dbReference>
<reference evidence="12 13" key="1">
    <citation type="journal article" date="2015" name="Nature">
        <title>rRNA introns, odd ribosomes, and small enigmatic genomes across a large radiation of phyla.</title>
        <authorList>
            <person name="Brown C.T."/>
            <person name="Hug L.A."/>
            <person name="Thomas B.C."/>
            <person name="Sharon I."/>
            <person name="Castelle C.J."/>
            <person name="Singh A."/>
            <person name="Wilkins M.J."/>
            <person name="Williams K.H."/>
            <person name="Banfield J.F."/>
        </authorList>
    </citation>
    <scope>NUCLEOTIDE SEQUENCE [LARGE SCALE GENOMIC DNA]</scope>
</reference>
<comment type="caution">
    <text evidence="12">The sequence shown here is derived from an EMBL/GenBank/DDBJ whole genome shotgun (WGS) entry which is preliminary data.</text>
</comment>
<comment type="similarity">
    <text evidence="2">Belongs to the UMP kinase family.</text>
</comment>
<dbReference type="EC" id="2.7.4.22" evidence="3"/>
<dbReference type="InterPro" id="IPR036393">
    <property type="entry name" value="AceGlu_kinase-like_sf"/>
</dbReference>
<dbReference type="Pfam" id="PF00696">
    <property type="entry name" value="AA_kinase"/>
    <property type="match status" value="1"/>
</dbReference>
<evidence type="ECO:0000256" key="4">
    <source>
        <dbReference type="ARBA" id="ARBA00022490"/>
    </source>
</evidence>
<accession>A0A0G2A1P1</accession>
<proteinExistence type="inferred from homology"/>
<dbReference type="InterPro" id="IPR001048">
    <property type="entry name" value="Asp/Glu/Uridylate_kinase"/>
</dbReference>
<dbReference type="SUPFAM" id="SSF53633">
    <property type="entry name" value="Carbamate kinase-like"/>
    <property type="match status" value="1"/>
</dbReference>
<evidence type="ECO:0000256" key="8">
    <source>
        <dbReference type="ARBA" id="ARBA00022840"/>
    </source>
</evidence>
<dbReference type="EMBL" id="LCRN01000061">
    <property type="protein sequence ID" value="KKW34727.1"/>
    <property type="molecule type" value="Genomic_DNA"/>
</dbReference>
<dbReference type="Proteomes" id="UP000033865">
    <property type="component" value="Unassembled WGS sequence"/>
</dbReference>
<protein>
    <recommendedName>
        <fullName evidence="3">UMP kinase</fullName>
        <ecNumber evidence="3">2.7.4.22</ecNumber>
    </recommendedName>
    <alternativeName>
        <fullName evidence="10">Uridine monophosphate kinase</fullName>
    </alternativeName>
</protein>
<dbReference type="AlphaFoldDB" id="A0A0G2A1P1"/>
<comment type="pathway">
    <text evidence="1">Pyrimidine metabolism; CTP biosynthesis via de novo pathway; UDP from UMP (UMPK route): step 1/1.</text>
</comment>
<evidence type="ECO:0000313" key="12">
    <source>
        <dbReference type="EMBL" id="KKW34727.1"/>
    </source>
</evidence>
<dbReference type="GO" id="GO:0033862">
    <property type="term" value="F:UMP kinase activity"/>
    <property type="evidence" value="ECO:0007669"/>
    <property type="project" value="UniProtKB-EC"/>
</dbReference>
<feature type="domain" description="Aspartate/glutamate/uridylate kinase" evidence="11">
    <location>
        <begin position="8"/>
        <end position="207"/>
    </location>
</feature>
<evidence type="ECO:0000313" key="13">
    <source>
        <dbReference type="Proteomes" id="UP000033865"/>
    </source>
</evidence>
<dbReference type="GO" id="GO:0006225">
    <property type="term" value="P:UDP biosynthetic process"/>
    <property type="evidence" value="ECO:0007669"/>
    <property type="project" value="TreeGrafter"/>
</dbReference>
<evidence type="ECO:0000256" key="5">
    <source>
        <dbReference type="ARBA" id="ARBA00022679"/>
    </source>
</evidence>
<organism evidence="12 13">
    <name type="scientific">Candidatus Uhrbacteria bacterium GW2011_GWC2_53_7</name>
    <dbReference type="NCBI Taxonomy" id="1618986"/>
    <lineage>
        <taxon>Bacteria</taxon>
        <taxon>Candidatus Uhriibacteriota</taxon>
    </lineage>
</organism>
<keyword evidence="4" id="KW-0963">Cytoplasm</keyword>
<keyword evidence="9" id="KW-0665">Pyrimidine biosynthesis</keyword>